<dbReference type="VEuPathDB" id="FungiDB:TRICI_002321"/>
<dbReference type="OrthoDB" id="10014216at2759"/>
<dbReference type="Gene3D" id="3.90.1470.20">
    <property type="match status" value="1"/>
</dbReference>
<dbReference type="InterPro" id="IPR036412">
    <property type="entry name" value="HAD-like_sf"/>
</dbReference>
<dbReference type="PANTHER" id="PTHR28181">
    <property type="entry name" value="UPF0655 PROTEIN YCR015C"/>
    <property type="match status" value="1"/>
</dbReference>
<organism evidence="2 3">
    <name type="scientific">Trichomonascus ciferrii</name>
    <dbReference type="NCBI Taxonomy" id="44093"/>
    <lineage>
        <taxon>Eukaryota</taxon>
        <taxon>Fungi</taxon>
        <taxon>Dikarya</taxon>
        <taxon>Ascomycota</taxon>
        <taxon>Saccharomycotina</taxon>
        <taxon>Dipodascomycetes</taxon>
        <taxon>Dipodascales</taxon>
        <taxon>Trichomonascaceae</taxon>
        <taxon>Trichomonascus</taxon>
        <taxon>Trichomonascus ciferrii complex</taxon>
    </lineage>
</organism>
<dbReference type="SUPFAM" id="SSF56784">
    <property type="entry name" value="HAD-like"/>
    <property type="match status" value="1"/>
</dbReference>
<dbReference type="NCBIfam" id="TIGR01488">
    <property type="entry name" value="HAD-SF-IB"/>
    <property type="match status" value="1"/>
</dbReference>
<dbReference type="Gene3D" id="3.40.50.1000">
    <property type="entry name" value="HAD superfamily/HAD-like"/>
    <property type="match status" value="1"/>
</dbReference>
<dbReference type="InterPro" id="IPR050849">
    <property type="entry name" value="HAD-like_hydrolase_phosphatase"/>
</dbReference>
<dbReference type="Pfam" id="PF12710">
    <property type="entry name" value="HAD"/>
    <property type="match status" value="1"/>
</dbReference>
<dbReference type="GO" id="GO:0016791">
    <property type="term" value="F:phosphatase activity"/>
    <property type="evidence" value="ECO:0007669"/>
    <property type="project" value="InterPro"/>
</dbReference>
<protein>
    <recommendedName>
        <fullName evidence="4">Phosphatase</fullName>
    </recommendedName>
</protein>
<reference evidence="2" key="1">
    <citation type="journal article" date="2019" name="G3 (Bethesda)">
        <title>Genome Assemblies of Two Rare Opportunistic Yeast Pathogens: Diutina rugosa (syn. Candida rugosa) and Trichomonascus ciferrii (syn. Candida ciferrii).</title>
        <authorList>
            <person name="Mixao V."/>
            <person name="Saus E."/>
            <person name="Hansen A.P."/>
            <person name="Lass-Florl C."/>
            <person name="Gabaldon T."/>
        </authorList>
    </citation>
    <scope>NUCLEOTIDE SEQUENCE</scope>
    <source>
        <strain evidence="2">CBS 4856</strain>
    </source>
</reference>
<gene>
    <name evidence="2" type="ORF">TRICI_002321</name>
</gene>
<dbReference type="PANTHER" id="PTHR28181:SF2">
    <property type="entry name" value="PHOSPHORIC MONOESTER HYDROLASE"/>
    <property type="match status" value="1"/>
</dbReference>
<dbReference type="Proteomes" id="UP000761534">
    <property type="component" value="Unassembled WGS sequence"/>
</dbReference>
<evidence type="ECO:0008006" key="4">
    <source>
        <dbReference type="Google" id="ProtNLM"/>
    </source>
</evidence>
<keyword evidence="3" id="KW-1185">Reference proteome</keyword>
<name>A0A6A1LUV9_9ASCO</name>
<proteinExistence type="predicted"/>
<evidence type="ECO:0000256" key="1">
    <source>
        <dbReference type="ARBA" id="ARBA00022801"/>
    </source>
</evidence>
<accession>A0A6A1LUV9</accession>
<dbReference type="NCBIfam" id="TIGR01489">
    <property type="entry name" value="DKMTPPase-SF"/>
    <property type="match status" value="1"/>
</dbReference>
<comment type="caution">
    <text evidence="2">The sequence shown here is derived from an EMBL/GenBank/DDBJ whole genome shotgun (WGS) entry which is preliminary data.</text>
</comment>
<evidence type="ECO:0000313" key="2">
    <source>
        <dbReference type="EMBL" id="KAA8915516.1"/>
    </source>
</evidence>
<dbReference type="InterPro" id="IPR006384">
    <property type="entry name" value="HAD_hydro_PyrdxlP_Pase-like"/>
</dbReference>
<dbReference type="AlphaFoldDB" id="A0A6A1LUV9"/>
<sequence length="246" mass="27733">MTANAELPALKTNPKMIVFTDWDGTVTLQDSNDYITDNLGFGVEQRKAINKDILDGTTSFRDGFVKMLKSVSAKKTFPECVEYLKQHIELDPGFKSFYEWASANNVPVVVVSSGMKPIIEALLGKLLGTDAVKNIEVISNDVEMHQDGSWDIIYRDESSFGHDKSRALRPYAQLKERPVLFYCGDGVSDLSAARETDLLFAKEGRDLVTYCQREKVPYTLFRSFKDIHEKVQAVFSGQQTLDQIKD</sequence>
<dbReference type="EMBL" id="SWFS01000160">
    <property type="protein sequence ID" value="KAA8915516.1"/>
    <property type="molecule type" value="Genomic_DNA"/>
</dbReference>
<dbReference type="InterPro" id="IPR023214">
    <property type="entry name" value="HAD_sf"/>
</dbReference>
<keyword evidence="1" id="KW-0378">Hydrolase</keyword>
<evidence type="ECO:0000313" key="3">
    <source>
        <dbReference type="Proteomes" id="UP000761534"/>
    </source>
</evidence>